<keyword evidence="6 9" id="KW-0472">Membrane</keyword>
<dbReference type="PRINTS" id="PR00171">
    <property type="entry name" value="SUGRTRNSPORT"/>
</dbReference>
<feature type="domain" description="Major facilitator superfamily (MFS) profile" evidence="10">
    <location>
        <begin position="21"/>
        <end position="469"/>
    </location>
</feature>
<dbReference type="InParanoid" id="A0A2K1R3I2"/>
<dbReference type="PROSITE" id="PS50850">
    <property type="entry name" value="MFS"/>
    <property type="match status" value="1"/>
</dbReference>
<reference evidence="11 12" key="1">
    <citation type="submission" date="2017-06" db="EMBL/GenBank/DDBJ databases">
        <title>Draft genome sequence of a variant of Elsinoe murrayae.</title>
        <authorList>
            <person name="Cheng Q."/>
        </authorList>
    </citation>
    <scope>NUCLEOTIDE SEQUENCE [LARGE SCALE GENOMIC DNA]</scope>
    <source>
        <strain evidence="11 12">CQ-2017a</strain>
    </source>
</reference>
<dbReference type="NCBIfam" id="TIGR00879">
    <property type="entry name" value="SP"/>
    <property type="match status" value="1"/>
</dbReference>
<evidence type="ECO:0000259" key="10">
    <source>
        <dbReference type="PROSITE" id="PS50850"/>
    </source>
</evidence>
<dbReference type="SUPFAM" id="SSF103473">
    <property type="entry name" value="MFS general substrate transporter"/>
    <property type="match status" value="1"/>
</dbReference>
<keyword evidence="4 9" id="KW-0812">Transmembrane</keyword>
<dbReference type="FunFam" id="1.20.1250.20:FF:000061">
    <property type="entry name" value="MFS sugar transporter"/>
    <property type="match status" value="1"/>
</dbReference>
<evidence type="ECO:0000256" key="6">
    <source>
        <dbReference type="ARBA" id="ARBA00023136"/>
    </source>
</evidence>
<evidence type="ECO:0000256" key="2">
    <source>
        <dbReference type="ARBA" id="ARBA00010992"/>
    </source>
</evidence>
<dbReference type="Gene3D" id="1.20.1250.20">
    <property type="entry name" value="MFS general substrate transporter like domains"/>
    <property type="match status" value="1"/>
</dbReference>
<comment type="caution">
    <text evidence="11">The sequence shown here is derived from an EMBL/GenBank/DDBJ whole genome shotgun (WGS) entry which is preliminary data.</text>
</comment>
<dbReference type="EMBL" id="NKHZ01000001">
    <property type="protein sequence ID" value="PNS21852.1"/>
    <property type="molecule type" value="Genomic_DNA"/>
</dbReference>
<evidence type="ECO:0000313" key="12">
    <source>
        <dbReference type="Proteomes" id="UP000243797"/>
    </source>
</evidence>
<dbReference type="InterPro" id="IPR036259">
    <property type="entry name" value="MFS_trans_sf"/>
</dbReference>
<evidence type="ECO:0000256" key="1">
    <source>
        <dbReference type="ARBA" id="ARBA00004141"/>
    </source>
</evidence>
<dbReference type="InterPro" id="IPR005829">
    <property type="entry name" value="Sugar_transporter_CS"/>
</dbReference>
<dbReference type="GO" id="GO:0005351">
    <property type="term" value="F:carbohydrate:proton symporter activity"/>
    <property type="evidence" value="ECO:0007669"/>
    <property type="project" value="TreeGrafter"/>
</dbReference>
<dbReference type="InterPro" id="IPR003663">
    <property type="entry name" value="Sugar/inositol_transpt"/>
</dbReference>
<evidence type="ECO:0000256" key="8">
    <source>
        <dbReference type="SAM" id="MobiDB-lite"/>
    </source>
</evidence>
<dbReference type="PANTHER" id="PTHR48022:SF26">
    <property type="entry name" value="MAJOR FACILITATOR SUPERFAMILY (MFS) PROFILE DOMAIN-CONTAINING PROTEIN-RELATED"/>
    <property type="match status" value="1"/>
</dbReference>
<dbReference type="InterPro" id="IPR050360">
    <property type="entry name" value="MFS_Sugar_Transporters"/>
</dbReference>
<feature type="transmembrane region" description="Helical" evidence="9">
    <location>
        <begin position="380"/>
        <end position="403"/>
    </location>
</feature>
<dbReference type="OrthoDB" id="6339427at2759"/>
<dbReference type="InterPro" id="IPR005828">
    <property type="entry name" value="MFS_sugar_transport-like"/>
</dbReference>
<keyword evidence="12" id="KW-1185">Reference proteome</keyword>
<comment type="similarity">
    <text evidence="2 7">Belongs to the major facilitator superfamily. Sugar transporter (TC 2.A.1.1) family.</text>
</comment>
<evidence type="ECO:0000256" key="5">
    <source>
        <dbReference type="ARBA" id="ARBA00022989"/>
    </source>
</evidence>
<feature type="region of interest" description="Disordered" evidence="8">
    <location>
        <begin position="531"/>
        <end position="552"/>
    </location>
</feature>
<dbReference type="InterPro" id="IPR020846">
    <property type="entry name" value="MFS_dom"/>
</dbReference>
<proteinExistence type="inferred from homology"/>
<dbReference type="Proteomes" id="UP000243797">
    <property type="component" value="Unassembled WGS sequence"/>
</dbReference>
<organism evidence="11 12">
    <name type="scientific">Sphaceloma murrayae</name>
    <dbReference type="NCBI Taxonomy" id="2082308"/>
    <lineage>
        <taxon>Eukaryota</taxon>
        <taxon>Fungi</taxon>
        <taxon>Dikarya</taxon>
        <taxon>Ascomycota</taxon>
        <taxon>Pezizomycotina</taxon>
        <taxon>Dothideomycetes</taxon>
        <taxon>Dothideomycetidae</taxon>
        <taxon>Myriangiales</taxon>
        <taxon>Elsinoaceae</taxon>
        <taxon>Sphaceloma</taxon>
    </lineage>
</organism>
<gene>
    <name evidence="11" type="ORF">CAC42_450</name>
</gene>
<protein>
    <submittedName>
        <fullName evidence="11">High-affinity glucose transporter</fullName>
    </submittedName>
</protein>
<sequence length="552" mass="61664">MKLLPATPYFGMKGKWLTFWVTVACATDMTLFGYDQGVFGGIVVTDDFLRTLDLEGPTKTSLLSTVTAIYDIGCFFGAILAVIVGDRLGRKNTILLGTTVMSIGAILQITPYSVPQMIVGRIVAGIGNGLNTATAPVWQGETSKASWRGKLIVIEMIMNIAGFSLSNWCTYGFSFVPGPAAWRVPLALQFVFIFILFGTVPWLPESPRWLIYKGRNEEAEQILADLESTDVYDPFVVTQSKEIQFAVQYEKENSVPWKDLLRGKVGENGGTCTIRRLVLGMGTQAMQQLSGINVTSYYLPTVLIQSVGLDNSTARLLAACNSVSYLLFSLIGIPNVERWGRRKMMMYAAAGQCFCYLIITVCIRYTVLEGYAYQREVAKASIAFFFAYYVFFGIGWQGVPWLYPTEINSLSMRAKGAALGTATNWIFNFMVVEITPPGIQALGWQFYIIWTVFNGAFVPTVYFFYPETADRSLEDLDRYFRESPSLLVFRDKEVTSSKRPAAYVDYEQSEVRRHSSVAPADAQKAAAALRGNQLERLERTDDRKIEDVEKRG</sequence>
<evidence type="ECO:0000256" key="9">
    <source>
        <dbReference type="SAM" id="Phobius"/>
    </source>
</evidence>
<dbReference type="Pfam" id="PF00083">
    <property type="entry name" value="Sugar_tr"/>
    <property type="match status" value="1"/>
</dbReference>
<keyword evidence="5 9" id="KW-1133">Transmembrane helix</keyword>
<feature type="transmembrane region" description="Helical" evidence="9">
    <location>
        <begin position="180"/>
        <end position="203"/>
    </location>
</feature>
<dbReference type="AlphaFoldDB" id="A0A2K1R3I2"/>
<dbReference type="PROSITE" id="PS00216">
    <property type="entry name" value="SUGAR_TRANSPORT_1"/>
    <property type="match status" value="1"/>
</dbReference>
<accession>A0A2K1R3I2</accession>
<feature type="transmembrane region" description="Helical" evidence="9">
    <location>
        <begin position="62"/>
        <end position="82"/>
    </location>
</feature>
<keyword evidence="11" id="KW-0762">Sugar transport</keyword>
<evidence type="ECO:0000256" key="4">
    <source>
        <dbReference type="ARBA" id="ARBA00022692"/>
    </source>
</evidence>
<evidence type="ECO:0000256" key="7">
    <source>
        <dbReference type="RuleBase" id="RU003346"/>
    </source>
</evidence>
<evidence type="ECO:0000256" key="3">
    <source>
        <dbReference type="ARBA" id="ARBA00022448"/>
    </source>
</evidence>
<evidence type="ECO:0000313" key="11">
    <source>
        <dbReference type="EMBL" id="PNS21852.1"/>
    </source>
</evidence>
<feature type="transmembrane region" description="Helical" evidence="9">
    <location>
        <begin position="345"/>
        <end position="368"/>
    </location>
</feature>
<name>A0A2K1R3I2_9PEZI</name>
<dbReference type="GO" id="GO:0016020">
    <property type="term" value="C:membrane"/>
    <property type="evidence" value="ECO:0007669"/>
    <property type="project" value="UniProtKB-SubCell"/>
</dbReference>
<comment type="subcellular location">
    <subcellularLocation>
        <location evidence="1">Membrane</location>
        <topology evidence="1">Multi-pass membrane protein</topology>
    </subcellularLocation>
</comment>
<dbReference type="PANTHER" id="PTHR48022">
    <property type="entry name" value="PLASTIDIC GLUCOSE TRANSPORTER 4"/>
    <property type="match status" value="1"/>
</dbReference>
<feature type="transmembrane region" description="Helical" evidence="9">
    <location>
        <begin position="444"/>
        <end position="465"/>
    </location>
</feature>
<feature type="compositionally biased region" description="Basic and acidic residues" evidence="8">
    <location>
        <begin position="533"/>
        <end position="552"/>
    </location>
</feature>
<feature type="transmembrane region" description="Helical" evidence="9">
    <location>
        <begin position="94"/>
        <end position="112"/>
    </location>
</feature>
<keyword evidence="3 7" id="KW-0813">Transport</keyword>